<evidence type="ECO:0000256" key="1">
    <source>
        <dbReference type="SAM" id="MobiDB-lite"/>
    </source>
</evidence>
<dbReference type="PANTHER" id="PTHR47380">
    <property type="entry name" value="OS02G0533000 PROTEIN"/>
    <property type="match status" value="1"/>
</dbReference>
<dbReference type="OrthoDB" id="4518at2759"/>
<dbReference type="AlphaFoldDB" id="A0A0M0JKR8"/>
<gene>
    <name evidence="3" type="ORF">Ctob_010861</name>
</gene>
<proteinExistence type="predicted"/>
<dbReference type="EMBL" id="JWZX01002793">
    <property type="protein sequence ID" value="KOO26853.1"/>
    <property type="molecule type" value="Genomic_DNA"/>
</dbReference>
<dbReference type="PANTHER" id="PTHR47380:SF4">
    <property type="entry name" value="OS02G0533000 PROTEIN"/>
    <property type="match status" value="1"/>
</dbReference>
<accession>A0A0M0JKR8</accession>
<evidence type="ECO:0000313" key="3">
    <source>
        <dbReference type="EMBL" id="KOO26853.1"/>
    </source>
</evidence>
<keyword evidence="2" id="KW-1133">Transmembrane helix</keyword>
<keyword evidence="4" id="KW-1185">Reference proteome</keyword>
<evidence type="ECO:0000313" key="4">
    <source>
        <dbReference type="Proteomes" id="UP000037460"/>
    </source>
</evidence>
<dbReference type="Proteomes" id="UP000037460">
    <property type="component" value="Unassembled WGS sequence"/>
</dbReference>
<feature type="transmembrane region" description="Helical" evidence="2">
    <location>
        <begin position="129"/>
        <end position="151"/>
    </location>
</feature>
<feature type="transmembrane region" description="Helical" evidence="2">
    <location>
        <begin position="171"/>
        <end position="189"/>
    </location>
</feature>
<evidence type="ECO:0000256" key="2">
    <source>
        <dbReference type="SAM" id="Phobius"/>
    </source>
</evidence>
<name>A0A0M0JKR8_9EUKA</name>
<reference evidence="4" key="1">
    <citation type="journal article" date="2015" name="PLoS Genet.">
        <title>Genome Sequence and Transcriptome Analyses of Chrysochromulina tobin: Metabolic Tools for Enhanced Algal Fitness in the Prominent Order Prymnesiales (Haptophyceae).</title>
        <authorList>
            <person name="Hovde B.T."/>
            <person name="Deodato C.R."/>
            <person name="Hunsperger H.M."/>
            <person name="Ryken S.A."/>
            <person name="Yost W."/>
            <person name="Jha R.K."/>
            <person name="Patterson J."/>
            <person name="Monnat R.J. Jr."/>
            <person name="Barlow S.B."/>
            <person name="Starkenburg S.R."/>
            <person name="Cattolico R.A."/>
        </authorList>
    </citation>
    <scope>NUCLEOTIDE SEQUENCE</scope>
    <source>
        <strain evidence="4">CCMP291</strain>
    </source>
</reference>
<feature type="region of interest" description="Disordered" evidence="1">
    <location>
        <begin position="250"/>
        <end position="278"/>
    </location>
</feature>
<sequence length="278" mass="30373">MGFGDGFGPSPLDLFLPRRNYRYYGWFAPPPRMSLPEAIFSFVFGDGDPNQALRAARLRGLADVIKRNGGAALAEQLAPYSDPPPPNRVDETLVDESWVLPAVVELGGRQEGFLEEKLAPFSSAEPGQLVAAGLLGLVNLGGVAFLGTLLADLPAGAIFPEGLEWLGLVQALFPALALYAGSFIALPALRYVRLQRRNKDIEQRNRNRAAWQTKLEREGVAPKRLEAAKRFGRTLRIVREDNVAFDSAKSLTEQQGAMQAPALDDFDRRLRESGGGTK</sequence>
<keyword evidence="2" id="KW-0472">Membrane</keyword>
<protein>
    <submittedName>
        <fullName evidence="3">Uncharacterized protein</fullName>
    </submittedName>
</protein>
<keyword evidence="2" id="KW-0812">Transmembrane</keyword>
<organism evidence="3 4">
    <name type="scientific">Chrysochromulina tobinii</name>
    <dbReference type="NCBI Taxonomy" id="1460289"/>
    <lineage>
        <taxon>Eukaryota</taxon>
        <taxon>Haptista</taxon>
        <taxon>Haptophyta</taxon>
        <taxon>Prymnesiophyceae</taxon>
        <taxon>Prymnesiales</taxon>
        <taxon>Chrysochromulinaceae</taxon>
        <taxon>Chrysochromulina</taxon>
    </lineage>
</organism>
<dbReference type="InterPro" id="IPR044200">
    <property type="entry name" value="At5g03900-like"/>
</dbReference>
<comment type="caution">
    <text evidence="3">The sequence shown here is derived from an EMBL/GenBank/DDBJ whole genome shotgun (WGS) entry which is preliminary data.</text>
</comment>